<dbReference type="InterPro" id="IPR036390">
    <property type="entry name" value="WH_DNA-bd_sf"/>
</dbReference>
<reference evidence="4" key="1">
    <citation type="journal article" date="2021" name="PeerJ">
        <title>Extensive microbial diversity within the chicken gut microbiome revealed by metagenomics and culture.</title>
        <authorList>
            <person name="Gilroy R."/>
            <person name="Ravi A."/>
            <person name="Getino M."/>
            <person name="Pursley I."/>
            <person name="Horton D.L."/>
            <person name="Alikhan N.F."/>
            <person name="Baker D."/>
            <person name="Gharbi K."/>
            <person name="Hall N."/>
            <person name="Watson M."/>
            <person name="Adriaenssens E.M."/>
            <person name="Foster-Nyarko E."/>
            <person name="Jarju S."/>
            <person name="Secka A."/>
            <person name="Antonio M."/>
            <person name="Oren A."/>
            <person name="Chaudhuri R.R."/>
            <person name="La Ragione R."/>
            <person name="Hildebrand F."/>
            <person name="Pallen M.J."/>
        </authorList>
    </citation>
    <scope>NUCLEOTIDE SEQUENCE</scope>
    <source>
        <strain evidence="4">1068</strain>
    </source>
</reference>
<dbReference type="PANTHER" id="PTHR18964:SF149">
    <property type="entry name" value="BIFUNCTIONAL UDP-N-ACETYLGLUCOSAMINE 2-EPIMERASE_N-ACETYLMANNOSAMINE KINASE"/>
    <property type="match status" value="1"/>
</dbReference>
<dbReference type="InterPro" id="IPR000600">
    <property type="entry name" value="ROK"/>
</dbReference>
<dbReference type="Pfam" id="PF00480">
    <property type="entry name" value="ROK"/>
    <property type="match status" value="1"/>
</dbReference>
<evidence type="ECO:0000313" key="5">
    <source>
        <dbReference type="Proteomes" id="UP000824056"/>
    </source>
</evidence>
<accession>A0A9D2FPV5</accession>
<dbReference type="EMBL" id="DXBG01000007">
    <property type="protein sequence ID" value="HIZ64330.1"/>
    <property type="molecule type" value="Genomic_DNA"/>
</dbReference>
<evidence type="ECO:0000256" key="1">
    <source>
        <dbReference type="ARBA" id="ARBA00002486"/>
    </source>
</evidence>
<proteinExistence type="inferred from homology"/>
<comment type="function">
    <text evidence="1">Transcriptional repressor of xylose-utilizing enzymes.</text>
</comment>
<reference evidence="4" key="2">
    <citation type="submission" date="2021-04" db="EMBL/GenBank/DDBJ databases">
        <authorList>
            <person name="Gilroy R."/>
        </authorList>
    </citation>
    <scope>NUCLEOTIDE SEQUENCE</scope>
    <source>
        <strain evidence="4">1068</strain>
    </source>
</reference>
<gene>
    <name evidence="4" type="ORF">H9809_00225</name>
</gene>
<dbReference type="PANTHER" id="PTHR18964">
    <property type="entry name" value="ROK (REPRESSOR, ORF, KINASE) FAMILY"/>
    <property type="match status" value="1"/>
</dbReference>
<comment type="similarity">
    <text evidence="2">Belongs to the ROK (NagC/XylR) family.</text>
</comment>
<name>A0A9D2FPV5_9FIRM</name>
<dbReference type="Proteomes" id="UP000824056">
    <property type="component" value="Unassembled WGS sequence"/>
</dbReference>
<evidence type="ECO:0000256" key="3">
    <source>
        <dbReference type="ARBA" id="ARBA00022629"/>
    </source>
</evidence>
<sequence>MMKTSKFTTMELKKINKSSIYHFIYNARQTSKQETASALSIGLTTVSQNLKLLEEEGLITRQGFFASTGGRKANILQIVADYKISIGIEILKDRIHLAAVNLYGELAASRTIQTPFLSDCGYCQALAKELDTFLLDYGIEASKILGVSIALQGIVSQNGSQIIYGKLLHEPDLSLSNFQNYIPFPCRLEHDSKAAAYREIWHKKEFKDSLILLLNENLGSALVIDGKIRHGLHGCSTTLEHLCLDSHGPACYCGQKGCL</sequence>
<dbReference type="AlphaFoldDB" id="A0A9D2FPV5"/>
<protein>
    <submittedName>
        <fullName evidence="4">ROK family transcriptional regulator</fullName>
    </submittedName>
</protein>
<dbReference type="InterPro" id="IPR043129">
    <property type="entry name" value="ATPase_NBD"/>
</dbReference>
<dbReference type="Gene3D" id="1.10.10.10">
    <property type="entry name" value="Winged helix-like DNA-binding domain superfamily/Winged helix DNA-binding domain"/>
    <property type="match status" value="1"/>
</dbReference>
<dbReference type="SUPFAM" id="SSF53067">
    <property type="entry name" value="Actin-like ATPase domain"/>
    <property type="match status" value="2"/>
</dbReference>
<dbReference type="Gene3D" id="3.30.420.40">
    <property type="match status" value="2"/>
</dbReference>
<evidence type="ECO:0000313" key="4">
    <source>
        <dbReference type="EMBL" id="HIZ64330.1"/>
    </source>
</evidence>
<keyword evidence="3" id="KW-0119">Carbohydrate metabolism</keyword>
<comment type="caution">
    <text evidence="4">The sequence shown here is derived from an EMBL/GenBank/DDBJ whole genome shotgun (WGS) entry which is preliminary data.</text>
</comment>
<dbReference type="GO" id="GO:0042732">
    <property type="term" value="P:D-xylose metabolic process"/>
    <property type="evidence" value="ECO:0007669"/>
    <property type="project" value="UniProtKB-KW"/>
</dbReference>
<organism evidence="4 5">
    <name type="scientific">Candidatus Blautia pullicola</name>
    <dbReference type="NCBI Taxonomy" id="2838498"/>
    <lineage>
        <taxon>Bacteria</taxon>
        <taxon>Bacillati</taxon>
        <taxon>Bacillota</taxon>
        <taxon>Clostridia</taxon>
        <taxon>Lachnospirales</taxon>
        <taxon>Lachnospiraceae</taxon>
        <taxon>Blautia</taxon>
    </lineage>
</organism>
<dbReference type="SUPFAM" id="SSF46785">
    <property type="entry name" value="Winged helix' DNA-binding domain"/>
    <property type="match status" value="1"/>
</dbReference>
<feature type="non-terminal residue" evidence="4">
    <location>
        <position position="259"/>
    </location>
</feature>
<dbReference type="InterPro" id="IPR036388">
    <property type="entry name" value="WH-like_DNA-bd_sf"/>
</dbReference>
<keyword evidence="3" id="KW-0859">Xylose metabolism</keyword>
<evidence type="ECO:0000256" key="2">
    <source>
        <dbReference type="ARBA" id="ARBA00006479"/>
    </source>
</evidence>